<dbReference type="Pfam" id="PF08765">
    <property type="entry name" value="Mor"/>
    <property type="match status" value="1"/>
</dbReference>
<organism evidence="2 3">
    <name type="scientific">Levilactobacillus suantsaiihabitans</name>
    <dbReference type="NCBI Taxonomy" id="2487722"/>
    <lineage>
        <taxon>Bacteria</taxon>
        <taxon>Bacillati</taxon>
        <taxon>Bacillota</taxon>
        <taxon>Bacilli</taxon>
        <taxon>Lactobacillales</taxon>
        <taxon>Lactobacillaceae</taxon>
        <taxon>Levilactobacillus</taxon>
    </lineage>
</organism>
<evidence type="ECO:0000259" key="1">
    <source>
        <dbReference type="Pfam" id="PF08765"/>
    </source>
</evidence>
<dbReference type="InterPro" id="IPR014875">
    <property type="entry name" value="Mor_transcription_activator"/>
</dbReference>
<dbReference type="AlphaFoldDB" id="A0A4Z0J6W3"/>
<keyword evidence="3" id="KW-1185">Reference proteome</keyword>
<feature type="domain" description="Mor transcription activator" evidence="1">
    <location>
        <begin position="8"/>
        <end position="83"/>
    </location>
</feature>
<dbReference type="OrthoDB" id="2295637at2"/>
<proteinExistence type="predicted"/>
<name>A0A4Z0J6W3_9LACO</name>
<dbReference type="InterPro" id="IPR009057">
    <property type="entry name" value="Homeodomain-like_sf"/>
</dbReference>
<protein>
    <recommendedName>
        <fullName evidence="1">Mor transcription activator domain-containing protein</fullName>
    </recommendedName>
</protein>
<dbReference type="RefSeq" id="WP_135368340.1">
    <property type="nucleotide sequence ID" value="NZ_RKLX01000014.1"/>
</dbReference>
<gene>
    <name evidence="2" type="ORF">EGT51_08885</name>
</gene>
<comment type="caution">
    <text evidence="2">The sequence shown here is derived from an EMBL/GenBank/DDBJ whole genome shotgun (WGS) entry which is preliminary data.</text>
</comment>
<dbReference type="EMBL" id="RKLX01000014">
    <property type="protein sequence ID" value="TGD18271.1"/>
    <property type="molecule type" value="Genomic_DNA"/>
</dbReference>
<sequence>MNEIDNWQPLYQELARVIGPEATRQLCRYLGGSQISFPKRLWDQQREATVIWQAYCRGQSVTTLAREHDYSSRTIRRILAKFRE</sequence>
<dbReference type="SUPFAM" id="SSF46689">
    <property type="entry name" value="Homeodomain-like"/>
    <property type="match status" value="1"/>
</dbReference>
<dbReference type="Proteomes" id="UP000297348">
    <property type="component" value="Unassembled WGS sequence"/>
</dbReference>
<evidence type="ECO:0000313" key="2">
    <source>
        <dbReference type="EMBL" id="TGD18271.1"/>
    </source>
</evidence>
<reference evidence="2 3" key="1">
    <citation type="submission" date="2018-10" db="EMBL/GenBank/DDBJ databases">
        <title>Lactobacillus sp. R7 and Lactobacillus sp. R19 isolated from fermented mustard green product of Taiwan.</title>
        <authorList>
            <person name="Lin S.-T."/>
        </authorList>
    </citation>
    <scope>NUCLEOTIDE SEQUENCE [LARGE SCALE GENOMIC DNA]</scope>
    <source>
        <strain evidence="2 3">BCRC 81129</strain>
    </source>
</reference>
<dbReference type="Gene3D" id="1.10.10.60">
    <property type="entry name" value="Homeodomain-like"/>
    <property type="match status" value="1"/>
</dbReference>
<accession>A0A4Z0J6W3</accession>
<evidence type="ECO:0000313" key="3">
    <source>
        <dbReference type="Proteomes" id="UP000297348"/>
    </source>
</evidence>